<reference evidence="8" key="1">
    <citation type="journal article" date="2019" name="Int. J. Syst. Evol. Microbiol.">
        <title>The Global Catalogue of Microorganisms (GCM) 10K type strain sequencing project: providing services to taxonomists for standard genome sequencing and annotation.</title>
        <authorList>
            <consortium name="The Broad Institute Genomics Platform"/>
            <consortium name="The Broad Institute Genome Sequencing Center for Infectious Disease"/>
            <person name="Wu L."/>
            <person name="Ma J."/>
        </authorList>
    </citation>
    <scope>NUCLEOTIDE SEQUENCE [LARGE SCALE GENOMIC DNA]</scope>
    <source>
        <strain evidence="8">CGMCC 1.3240</strain>
    </source>
</reference>
<evidence type="ECO:0000259" key="6">
    <source>
        <dbReference type="PROSITE" id="PS50110"/>
    </source>
</evidence>
<dbReference type="InterPro" id="IPR009057">
    <property type="entry name" value="Homeodomain-like_sf"/>
</dbReference>
<dbReference type="PROSITE" id="PS50110">
    <property type="entry name" value="RESPONSE_REGULATORY"/>
    <property type="match status" value="1"/>
</dbReference>
<evidence type="ECO:0000313" key="8">
    <source>
        <dbReference type="Proteomes" id="UP001596047"/>
    </source>
</evidence>
<protein>
    <submittedName>
        <fullName evidence="7">Response regulator</fullName>
    </submittedName>
</protein>
<dbReference type="SMART" id="SM00342">
    <property type="entry name" value="HTH_ARAC"/>
    <property type="match status" value="1"/>
</dbReference>
<organism evidence="7 8">
    <name type="scientific">Paenibacillus solisilvae</name>
    <dbReference type="NCBI Taxonomy" id="2486751"/>
    <lineage>
        <taxon>Bacteria</taxon>
        <taxon>Bacillati</taxon>
        <taxon>Bacillota</taxon>
        <taxon>Bacilli</taxon>
        <taxon>Bacillales</taxon>
        <taxon>Paenibacillaceae</taxon>
        <taxon>Paenibacillus</taxon>
    </lineage>
</organism>
<feature type="domain" description="Response regulatory" evidence="6">
    <location>
        <begin position="7"/>
        <end position="123"/>
    </location>
</feature>
<sequence>MTVKPLNVLIVDDELPLRQELRSFPWEACDAVLVGEASNGDDALRMCESCAPDLVITDITMPIMDGITLIREIRKRYPAIQIILLTCHSDFHYVQEALRLGALEYLLKVSMEDEELRQAISKVRSAIIKERNSQDNEKAGRRLIQAAAFGKLLHGHVLSSSDWQTIPLQEEGYCVLAGVVLNAPNAVYLAERHRVEQQLTEMERSDPSWLTWVSIREKEYFVLISMQHASQAVDQSFAGVVEIIAGLLQGEEGTPSPFITAQAIVSEPFKTREEFTQFLVDSAQWKEALFYDSLTESHVFTRRAQQLKDMTDKQTHEMNEILRKSSCSITSLVESLEENFAPWCQAQRIRPNQLKQRTLNWLMEWLKGQQGCELDSASMTQLLASQTLAQMIACLKRDIEAAESRKIGSRIEIRSAVQWIKDHMQQSISLTILADQVGLSPHYVSRLFREETGCSVNQYITRLRMEKAVELLKRTNKKVYEIAEEVGIPNYRYFTVTFRNWTGVSPTDYKRHV</sequence>
<evidence type="ECO:0000256" key="4">
    <source>
        <dbReference type="PROSITE-ProRule" id="PRU00169"/>
    </source>
</evidence>
<keyword evidence="2" id="KW-0238">DNA-binding</keyword>
<dbReference type="Proteomes" id="UP001596047">
    <property type="component" value="Unassembled WGS sequence"/>
</dbReference>
<dbReference type="PANTHER" id="PTHR43280:SF28">
    <property type="entry name" value="HTH-TYPE TRANSCRIPTIONAL ACTIVATOR RHAS"/>
    <property type="match status" value="1"/>
</dbReference>
<dbReference type="RefSeq" id="WP_379188719.1">
    <property type="nucleotide sequence ID" value="NZ_JBHSOW010000046.1"/>
</dbReference>
<feature type="modified residue" description="4-aspartylphosphate" evidence="4">
    <location>
        <position position="58"/>
    </location>
</feature>
<evidence type="ECO:0000256" key="1">
    <source>
        <dbReference type="ARBA" id="ARBA00023015"/>
    </source>
</evidence>
<dbReference type="Pfam" id="PF12833">
    <property type="entry name" value="HTH_18"/>
    <property type="match status" value="1"/>
</dbReference>
<evidence type="ECO:0000259" key="5">
    <source>
        <dbReference type="PROSITE" id="PS01124"/>
    </source>
</evidence>
<evidence type="ECO:0000256" key="3">
    <source>
        <dbReference type="ARBA" id="ARBA00023163"/>
    </source>
</evidence>
<dbReference type="SUPFAM" id="SSF46689">
    <property type="entry name" value="Homeodomain-like"/>
    <property type="match status" value="2"/>
</dbReference>
<dbReference type="SMART" id="SM00448">
    <property type="entry name" value="REC"/>
    <property type="match status" value="1"/>
</dbReference>
<dbReference type="InterPro" id="IPR018060">
    <property type="entry name" value="HTH_AraC"/>
</dbReference>
<dbReference type="Pfam" id="PF00072">
    <property type="entry name" value="Response_reg"/>
    <property type="match status" value="1"/>
</dbReference>
<keyword evidence="4" id="KW-0597">Phosphoprotein</keyword>
<keyword evidence="8" id="KW-1185">Reference proteome</keyword>
<dbReference type="PROSITE" id="PS00041">
    <property type="entry name" value="HTH_ARAC_FAMILY_1"/>
    <property type="match status" value="1"/>
</dbReference>
<comment type="caution">
    <text evidence="7">The sequence shown here is derived from an EMBL/GenBank/DDBJ whole genome shotgun (WGS) entry which is preliminary data.</text>
</comment>
<dbReference type="InterPro" id="IPR011006">
    <property type="entry name" value="CheY-like_superfamily"/>
</dbReference>
<dbReference type="EMBL" id="JBHSOW010000046">
    <property type="protein sequence ID" value="MFC5650164.1"/>
    <property type="molecule type" value="Genomic_DNA"/>
</dbReference>
<dbReference type="CDD" id="cd17536">
    <property type="entry name" value="REC_YesN-like"/>
    <property type="match status" value="1"/>
</dbReference>
<dbReference type="InterPro" id="IPR018062">
    <property type="entry name" value="HTH_AraC-typ_CS"/>
</dbReference>
<dbReference type="PANTHER" id="PTHR43280">
    <property type="entry name" value="ARAC-FAMILY TRANSCRIPTIONAL REGULATOR"/>
    <property type="match status" value="1"/>
</dbReference>
<name>A0ABW0VZJ6_9BACL</name>
<keyword evidence="3" id="KW-0804">Transcription</keyword>
<gene>
    <name evidence="7" type="ORF">ACFPYJ_13720</name>
</gene>
<dbReference type="SUPFAM" id="SSF52172">
    <property type="entry name" value="CheY-like"/>
    <property type="match status" value="1"/>
</dbReference>
<accession>A0ABW0VZJ6</accession>
<dbReference type="Gene3D" id="3.40.50.2300">
    <property type="match status" value="1"/>
</dbReference>
<evidence type="ECO:0000256" key="2">
    <source>
        <dbReference type="ARBA" id="ARBA00023125"/>
    </source>
</evidence>
<proteinExistence type="predicted"/>
<keyword evidence="1" id="KW-0805">Transcription regulation</keyword>
<dbReference type="PROSITE" id="PS01124">
    <property type="entry name" value="HTH_ARAC_FAMILY_2"/>
    <property type="match status" value="1"/>
</dbReference>
<dbReference type="Gene3D" id="1.10.10.60">
    <property type="entry name" value="Homeodomain-like"/>
    <property type="match status" value="2"/>
</dbReference>
<feature type="domain" description="HTH araC/xylS-type" evidence="5">
    <location>
        <begin position="414"/>
        <end position="512"/>
    </location>
</feature>
<evidence type="ECO:0000313" key="7">
    <source>
        <dbReference type="EMBL" id="MFC5650164.1"/>
    </source>
</evidence>
<dbReference type="InterPro" id="IPR001789">
    <property type="entry name" value="Sig_transdc_resp-reg_receiver"/>
</dbReference>